<dbReference type="SMART" id="SM00320">
    <property type="entry name" value="WD40"/>
    <property type="match status" value="5"/>
</dbReference>
<feature type="region of interest" description="Disordered" evidence="7">
    <location>
        <begin position="139"/>
        <end position="190"/>
    </location>
</feature>
<dbReference type="InterPro" id="IPR052416">
    <property type="entry name" value="GTF3C_component"/>
</dbReference>
<evidence type="ECO:0000313" key="10">
    <source>
        <dbReference type="Proteomes" id="UP000251314"/>
    </source>
</evidence>
<proteinExistence type="predicted"/>
<comment type="subcellular location">
    <subcellularLocation>
        <location evidence="1">Nucleus</location>
    </subcellularLocation>
</comment>
<dbReference type="STRING" id="29920.A0A329RL38"/>
<feature type="compositionally biased region" description="Low complexity" evidence="7">
    <location>
        <begin position="835"/>
        <end position="847"/>
    </location>
</feature>
<dbReference type="GO" id="GO:0006383">
    <property type="term" value="P:transcription by RNA polymerase III"/>
    <property type="evidence" value="ECO:0007669"/>
    <property type="project" value="TreeGrafter"/>
</dbReference>
<feature type="compositionally biased region" description="Basic residues" evidence="7">
    <location>
        <begin position="700"/>
        <end position="714"/>
    </location>
</feature>
<dbReference type="InterPro" id="IPR015943">
    <property type="entry name" value="WD40/YVTN_repeat-like_dom_sf"/>
</dbReference>
<dbReference type="InterPro" id="IPR019775">
    <property type="entry name" value="WD40_repeat_CS"/>
</dbReference>
<dbReference type="InterPro" id="IPR001680">
    <property type="entry name" value="WD40_rpt"/>
</dbReference>
<evidence type="ECO:0000256" key="7">
    <source>
        <dbReference type="SAM" id="MobiDB-lite"/>
    </source>
</evidence>
<dbReference type="PROSITE" id="PS50082">
    <property type="entry name" value="WD_REPEATS_2"/>
    <property type="match status" value="1"/>
</dbReference>
<keyword evidence="2 6" id="KW-0853">WD repeat</keyword>
<dbReference type="Proteomes" id="UP000251314">
    <property type="component" value="Unassembled WGS sequence"/>
</dbReference>
<evidence type="ECO:0000313" key="8">
    <source>
        <dbReference type="EMBL" id="KAG2864012.1"/>
    </source>
</evidence>
<dbReference type="SUPFAM" id="SSF50978">
    <property type="entry name" value="WD40 repeat-like"/>
    <property type="match status" value="1"/>
</dbReference>
<gene>
    <name evidence="9" type="ORF">PC110_g18631</name>
    <name evidence="8" type="ORF">PC113_g4953</name>
</gene>
<dbReference type="VEuPathDB" id="FungiDB:PC110_g18631"/>
<reference evidence="8" key="2">
    <citation type="submission" date="2018-10" db="EMBL/GenBank/DDBJ databases">
        <title>Effector identification in a new, highly contiguous assembly of the strawberry crown rot pathogen Phytophthora cactorum.</title>
        <authorList>
            <person name="Armitage A.D."/>
            <person name="Nellist C.F."/>
            <person name="Bates H."/>
            <person name="Vickerstaff R.J."/>
            <person name="Harrison R.J."/>
        </authorList>
    </citation>
    <scope>NUCLEOTIDE SEQUENCE</scope>
    <source>
        <strain evidence="8">15-7</strain>
    </source>
</reference>
<accession>A0A329RL38</accession>
<reference evidence="9 10" key="1">
    <citation type="submission" date="2018-01" db="EMBL/GenBank/DDBJ databases">
        <title>Draft genome of the strawberry crown rot pathogen Phytophthora cactorum.</title>
        <authorList>
            <person name="Armitage A.D."/>
            <person name="Lysoe E."/>
            <person name="Nellist C.F."/>
            <person name="Harrison R.J."/>
            <person name="Brurberg M.B."/>
        </authorList>
    </citation>
    <scope>NUCLEOTIDE SEQUENCE [LARGE SCALE GENOMIC DNA]</scope>
    <source>
        <strain evidence="9 10">10300</strain>
    </source>
</reference>
<feature type="compositionally biased region" description="Basic and acidic residues" evidence="7">
    <location>
        <begin position="876"/>
        <end position="887"/>
    </location>
</feature>
<feature type="region of interest" description="Disordered" evidence="7">
    <location>
        <begin position="32"/>
        <end position="64"/>
    </location>
</feature>
<evidence type="ECO:0000256" key="3">
    <source>
        <dbReference type="ARBA" id="ARBA00022737"/>
    </source>
</evidence>
<dbReference type="Gene3D" id="2.130.10.10">
    <property type="entry name" value="YVTN repeat-like/Quinoprotein amine dehydrogenase"/>
    <property type="match status" value="2"/>
</dbReference>
<feature type="region of interest" description="Disordered" evidence="7">
    <location>
        <begin position="659"/>
        <end position="792"/>
    </location>
</feature>
<dbReference type="GO" id="GO:0005634">
    <property type="term" value="C:nucleus"/>
    <property type="evidence" value="ECO:0007669"/>
    <property type="project" value="UniProtKB-SubCell"/>
</dbReference>
<keyword evidence="10" id="KW-1185">Reference proteome</keyword>
<dbReference type="Proteomes" id="UP000735874">
    <property type="component" value="Unassembled WGS sequence"/>
</dbReference>
<dbReference type="EMBL" id="MJFZ01000813">
    <property type="protein sequence ID" value="RAW24949.1"/>
    <property type="molecule type" value="Genomic_DNA"/>
</dbReference>
<feature type="compositionally biased region" description="Polar residues" evidence="7">
    <location>
        <begin position="988"/>
        <end position="999"/>
    </location>
</feature>
<dbReference type="InterPro" id="IPR036322">
    <property type="entry name" value="WD40_repeat_dom_sf"/>
</dbReference>
<feature type="compositionally biased region" description="Low complexity" evidence="7">
    <location>
        <begin position="1228"/>
        <end position="1239"/>
    </location>
</feature>
<feature type="compositionally biased region" description="Polar residues" evidence="7">
    <location>
        <begin position="962"/>
        <end position="974"/>
    </location>
</feature>
<feature type="compositionally biased region" description="Low complexity" evidence="7">
    <location>
        <begin position="148"/>
        <end position="159"/>
    </location>
</feature>
<evidence type="ECO:0000256" key="1">
    <source>
        <dbReference type="ARBA" id="ARBA00004123"/>
    </source>
</evidence>
<dbReference type="PROSITE" id="PS00678">
    <property type="entry name" value="WD_REPEATS_1"/>
    <property type="match status" value="1"/>
</dbReference>
<feature type="compositionally biased region" description="Polar residues" evidence="7">
    <location>
        <begin position="1061"/>
        <end position="1072"/>
    </location>
</feature>
<dbReference type="OrthoDB" id="4703at2759"/>
<protein>
    <submittedName>
        <fullName evidence="9">Uncharacterized protein</fullName>
    </submittedName>
</protein>
<feature type="compositionally biased region" description="Basic residues" evidence="7">
    <location>
        <begin position="1259"/>
        <end position="1275"/>
    </location>
</feature>
<feature type="compositionally biased region" description="Polar residues" evidence="7">
    <location>
        <begin position="32"/>
        <end position="49"/>
    </location>
</feature>
<evidence type="ECO:0000313" key="9">
    <source>
        <dbReference type="EMBL" id="RAW24949.1"/>
    </source>
</evidence>
<feature type="region of interest" description="Disordered" evidence="7">
    <location>
        <begin position="818"/>
        <end position="931"/>
    </location>
</feature>
<feature type="compositionally biased region" description="Polar residues" evidence="7">
    <location>
        <begin position="1099"/>
        <end position="1113"/>
    </location>
</feature>
<evidence type="ECO:0000256" key="5">
    <source>
        <dbReference type="ARBA" id="ARBA00023242"/>
    </source>
</evidence>
<comment type="caution">
    <text evidence="9">The sequence shown here is derived from an EMBL/GenBank/DDBJ whole genome shotgun (WGS) entry which is preliminary data.</text>
</comment>
<dbReference type="PANTHER" id="PTHR15052">
    <property type="entry name" value="RNA POLYMERASE III TRANSCRIPTION INITIATION FACTOR COMPLEX SUBUNIT"/>
    <property type="match status" value="1"/>
</dbReference>
<keyword evidence="3" id="KW-0677">Repeat</keyword>
<evidence type="ECO:0000256" key="2">
    <source>
        <dbReference type="ARBA" id="ARBA00022574"/>
    </source>
</evidence>
<keyword evidence="4" id="KW-0804">Transcription</keyword>
<feature type="repeat" description="WD" evidence="6">
    <location>
        <begin position="350"/>
        <end position="383"/>
    </location>
</feature>
<feature type="compositionally biased region" description="Low complexity" evidence="7">
    <location>
        <begin position="1247"/>
        <end position="1258"/>
    </location>
</feature>
<dbReference type="GO" id="GO:0000127">
    <property type="term" value="C:transcription factor TFIIIC complex"/>
    <property type="evidence" value="ECO:0007669"/>
    <property type="project" value="TreeGrafter"/>
</dbReference>
<name>A0A329RL38_9STRA</name>
<dbReference type="EMBL" id="RCMG01000090">
    <property type="protein sequence ID" value="KAG2864012.1"/>
    <property type="molecule type" value="Genomic_DNA"/>
</dbReference>
<evidence type="ECO:0000256" key="6">
    <source>
        <dbReference type="PROSITE-ProRule" id="PRU00221"/>
    </source>
</evidence>
<keyword evidence="5" id="KW-0539">Nucleus</keyword>
<feature type="compositionally biased region" description="Low complexity" evidence="7">
    <location>
        <begin position="856"/>
        <end position="868"/>
    </location>
</feature>
<feature type="region of interest" description="Disordered" evidence="7">
    <location>
        <begin position="945"/>
        <end position="1286"/>
    </location>
</feature>
<feature type="compositionally biased region" description="Acidic residues" evidence="7">
    <location>
        <begin position="727"/>
        <end position="756"/>
    </location>
</feature>
<sequence length="1299" mass="139583">MALSAWRDAVSYGAYLQPIHLELVETITTPSSTSAVQELPSQASQNSRNPSDKSADASSNGTPVTQQALETGAVLQTAQNAAQSTAETSSVTVIPPFTCESLNGGEQMALNVGGPVWAMDWLPSKPAANAAAVAAALIKSKEKKPRRSSAASKKAQKAALKGKENNQVEIPEDADGHTTAASNGSSDPEKGSKLEWRFLALATHPPCQVEEGKVVKNTPPDHYYDVPESARNLIQIWAVPVQRPKILTDKRGATEKRLVKPRLVFAIDHESGVAWDLQWCPLVKKFPKTPCRENILGILAACFGDGSMRVFEIPAVPEERLQMELDKEQHLVDKNIPIVVARLPRIMQLSVQWSPHTWNVLLTGGSDGSVSLWNIKSAVSESDSLGDERIEPEPIEPQRRFQDADTIGKQEAFDWGCGWVAIRAVAWSPFDEHLFATTGNDSVFKVWDVREPRVCLRSHRIRSTWGLALQWMDQTSIQISGDQGSVYMYDILSGSYQKLHFHPQIDSPVWDLQFARRGAVPLLISSCTSGSIRAAPAKKLYRAPQNCVEICRLSGQKDSSIEQPFKSLRVSFDKHSVLGSADTVSQSTREFCERDAALHRLRLSSSTPGDYPCYLAAGGHAGLVILFEMQETLDTLIPTFFMPPSKKTGRPKKIFATVGGHHVPKKRPSGTTKGGASNGRKARTLGSFAKAKGMHTALSKYKKKALGNGKKKANPHANATKKSFIQEDGEVEVDESVEEEEEPEFEDEDEEEDESDLSLVMGDSSDDDRISVSDNAVEEEEATAIENPEEVRLMKEYQLDLSEEDAILLAIQMSVEDKQPAPANAAVSESKKPAKTSSDSGAKAGATAKKRKKTATSRSGQRSSNGQSDAISDDVPAIKEPVEDRQPEPATSEGIEPAKRSRSTVAKARAPAKRRKTRGGQSSNDQDDVMSEKDAVLLAIRMSKETIEEKQPVSANAEVVGTSDSTKPAKTPSNIGAEAASKERKKTATTPGGRSSNAQGDIVSEDIAPLGGQTSEKLVEENQPASVNAVTTKGKKPAKRSGNTMAKAAKKGRKSGATPDGGQQSINDQGDNVTDDALAMQMSKELVEEKQPAPAVPETSDSTKPATNPTDTGANAEPASKKRKKTAAAPGGRRSSNAQGGITSDVAPAAQMSEETVEEKQPASNAAVAAIPESIKPARAKAGAAAMKRKRTATIPRGQQGTNGQGGTTSDEAQAIQLSKELVEEKQPACASAAIPAASESKKPAKRSSNTKAKAGAATKRKKTATTPRGRRRNHNSQGDIMSEEDALRLALAISELEY</sequence>
<evidence type="ECO:0000256" key="4">
    <source>
        <dbReference type="ARBA" id="ARBA00023163"/>
    </source>
</evidence>
<organism evidence="9 10">
    <name type="scientific">Phytophthora cactorum</name>
    <dbReference type="NCBI Taxonomy" id="29920"/>
    <lineage>
        <taxon>Eukaryota</taxon>
        <taxon>Sar</taxon>
        <taxon>Stramenopiles</taxon>
        <taxon>Oomycota</taxon>
        <taxon>Peronosporomycetes</taxon>
        <taxon>Peronosporales</taxon>
        <taxon>Peronosporaceae</taxon>
        <taxon>Phytophthora</taxon>
    </lineage>
</organism>
<dbReference type="PANTHER" id="PTHR15052:SF2">
    <property type="entry name" value="GENERAL TRANSCRIPTION FACTOR 3C POLYPEPTIDE 2"/>
    <property type="match status" value="1"/>
</dbReference>